<dbReference type="GO" id="GO:0005524">
    <property type="term" value="F:ATP binding"/>
    <property type="evidence" value="ECO:0007669"/>
    <property type="project" value="UniProtKB-KW"/>
</dbReference>
<evidence type="ECO:0000256" key="2">
    <source>
        <dbReference type="ARBA" id="ARBA00012104"/>
    </source>
</evidence>
<sequence>MKKRIITIGGSDSLSGGGIQADLATFTEYGFQGLSALTSIVTADSADFHIHPLATNLLKEQLATMATLDGLAAVKTGLLVSPEQVTMVAHFLKTVILPLGLPIVIDPVMVFKEAGAPTLSPLGRTLSEALFPLATVVTPNLVEASQLTWDQITDEAGLIAAAKKIQVSGPKAVVVKGGQRLAGRQAVDVLVTTDEVNVMYQPQVNTPFNNGAGCTFSAAIASQLALKQSVFTAVTDAKQFVHAAIQSGLPLDQQQTLGMVWQSARRLGGQHEETNAKD</sequence>
<evidence type="ECO:0000256" key="5">
    <source>
        <dbReference type="ARBA" id="ARBA00022741"/>
    </source>
</evidence>
<dbReference type="PATRIC" id="fig|1123500.6.peg.184"/>
<evidence type="ECO:0000256" key="3">
    <source>
        <dbReference type="ARBA" id="ARBA00022679"/>
    </source>
</evidence>
<proteinExistence type="inferred from homology"/>
<dbReference type="GO" id="GO:0009228">
    <property type="term" value="P:thiamine biosynthetic process"/>
    <property type="evidence" value="ECO:0007669"/>
    <property type="project" value="InterPro"/>
</dbReference>
<dbReference type="OrthoDB" id="9810880at2"/>
<dbReference type="GO" id="GO:0046872">
    <property type="term" value="F:metal ion binding"/>
    <property type="evidence" value="ECO:0007669"/>
    <property type="project" value="UniProtKB-KW"/>
</dbReference>
<evidence type="ECO:0000313" key="15">
    <source>
        <dbReference type="EMBL" id="KRN33388.1"/>
    </source>
</evidence>
<keyword evidence="6 15" id="KW-0418">Kinase</keyword>
<reference evidence="15 16" key="1">
    <citation type="journal article" date="2015" name="Genome Announc.">
        <title>Expanding the biotechnology potential of lactobacilli through comparative genomics of 213 strains and associated genera.</title>
        <authorList>
            <person name="Sun Z."/>
            <person name="Harris H.M."/>
            <person name="McCann A."/>
            <person name="Guo C."/>
            <person name="Argimon S."/>
            <person name="Zhang W."/>
            <person name="Yang X."/>
            <person name="Jeffery I.B."/>
            <person name="Cooney J.C."/>
            <person name="Kagawa T.F."/>
            <person name="Liu W."/>
            <person name="Song Y."/>
            <person name="Salvetti E."/>
            <person name="Wrobel A."/>
            <person name="Rasinkangas P."/>
            <person name="Parkhill J."/>
            <person name="Rea M.C."/>
            <person name="O'Sullivan O."/>
            <person name="Ritari J."/>
            <person name="Douillard F.P."/>
            <person name="Paul Ross R."/>
            <person name="Yang R."/>
            <person name="Briner A.E."/>
            <person name="Felis G.E."/>
            <person name="de Vos W.M."/>
            <person name="Barrangou R."/>
            <person name="Klaenhammer T.R."/>
            <person name="Caufield P.W."/>
            <person name="Cui Y."/>
            <person name="Zhang H."/>
            <person name="O'Toole P.W."/>
        </authorList>
    </citation>
    <scope>NUCLEOTIDE SEQUENCE [LARGE SCALE GENOMIC DNA]</scope>
    <source>
        <strain evidence="15 16">DSM 20190</strain>
    </source>
</reference>
<evidence type="ECO:0000256" key="11">
    <source>
        <dbReference type="ARBA" id="ARBA00042396"/>
    </source>
</evidence>
<keyword evidence="4" id="KW-0479">Metal-binding</keyword>
<dbReference type="InterPro" id="IPR013749">
    <property type="entry name" value="PM/HMP-P_kinase-1"/>
</dbReference>
<keyword evidence="16" id="KW-1185">Reference proteome</keyword>
<dbReference type="EMBL" id="JQAX01000001">
    <property type="protein sequence ID" value="KRN33388.1"/>
    <property type="molecule type" value="Genomic_DNA"/>
</dbReference>
<dbReference type="Proteomes" id="UP000051296">
    <property type="component" value="Unassembled WGS sequence"/>
</dbReference>
<dbReference type="Gene3D" id="3.40.1190.20">
    <property type="match status" value="1"/>
</dbReference>
<protein>
    <recommendedName>
        <fullName evidence="2">pyridoxal kinase</fullName>
        <ecNumber evidence="2">2.7.1.35</ecNumber>
    </recommendedName>
    <alternativeName>
        <fullName evidence="10">PN/PL/PM kinase</fullName>
    </alternativeName>
    <alternativeName>
        <fullName evidence="11">Pyridoxal kinase</fullName>
    </alternativeName>
    <alternativeName>
        <fullName evidence="9">Pyridoxamine kinase</fullName>
    </alternativeName>
    <alternativeName>
        <fullName evidence="12">Vitamin B6 kinase</fullName>
    </alternativeName>
</protein>
<organism evidence="15 16">
    <name type="scientific">Weissella halotolerans DSM 20190</name>
    <dbReference type="NCBI Taxonomy" id="1123500"/>
    <lineage>
        <taxon>Bacteria</taxon>
        <taxon>Bacillati</taxon>
        <taxon>Bacillota</taxon>
        <taxon>Bacilli</taxon>
        <taxon>Lactobacillales</taxon>
        <taxon>Lactobacillaceae</taxon>
        <taxon>Weissella</taxon>
    </lineage>
</organism>
<name>A0A0R2G800_9LACO</name>
<dbReference type="Pfam" id="PF08543">
    <property type="entry name" value="Phos_pyr_kin"/>
    <property type="match status" value="1"/>
</dbReference>
<dbReference type="GO" id="GO:0008902">
    <property type="term" value="F:hydroxymethylpyrimidine kinase activity"/>
    <property type="evidence" value="ECO:0007669"/>
    <property type="project" value="TreeGrafter"/>
</dbReference>
<evidence type="ECO:0000256" key="7">
    <source>
        <dbReference type="ARBA" id="ARBA00022840"/>
    </source>
</evidence>
<gene>
    <name evidence="15" type="ORF">IV68_GL000186</name>
</gene>
<comment type="similarity">
    <text evidence="1">Belongs to the ThiD family.</text>
</comment>
<evidence type="ECO:0000256" key="1">
    <source>
        <dbReference type="ARBA" id="ARBA00009879"/>
    </source>
</evidence>
<dbReference type="RefSeq" id="WP_022791120.1">
    <property type="nucleotide sequence ID" value="NZ_ATUU01000001.1"/>
</dbReference>
<dbReference type="InterPro" id="IPR004399">
    <property type="entry name" value="HMP/HMP-P_kinase_dom"/>
</dbReference>
<dbReference type="PANTHER" id="PTHR20858">
    <property type="entry name" value="PHOSPHOMETHYLPYRIMIDINE KINASE"/>
    <property type="match status" value="1"/>
</dbReference>
<dbReference type="InParanoid" id="A0A0R2G800"/>
<dbReference type="InterPro" id="IPR029056">
    <property type="entry name" value="Ribokinase-like"/>
</dbReference>
<dbReference type="NCBIfam" id="NF009078">
    <property type="entry name" value="PRK12413.1"/>
    <property type="match status" value="1"/>
</dbReference>
<dbReference type="SUPFAM" id="SSF53613">
    <property type="entry name" value="Ribokinase-like"/>
    <property type="match status" value="1"/>
</dbReference>
<dbReference type="AlphaFoldDB" id="A0A0R2G800"/>
<comment type="caution">
    <text evidence="15">The sequence shown here is derived from an EMBL/GenBank/DDBJ whole genome shotgun (WGS) entry which is preliminary data.</text>
</comment>
<dbReference type="GO" id="GO:0008972">
    <property type="term" value="F:phosphomethylpyrimidine kinase activity"/>
    <property type="evidence" value="ECO:0007669"/>
    <property type="project" value="InterPro"/>
</dbReference>
<keyword evidence="8" id="KW-0460">Magnesium</keyword>
<dbReference type="EC" id="2.7.1.35" evidence="2"/>
<keyword evidence="3" id="KW-0808">Transferase</keyword>
<evidence type="ECO:0000256" key="13">
    <source>
        <dbReference type="ARBA" id="ARBA00049293"/>
    </source>
</evidence>
<dbReference type="STRING" id="1123500.GCA_000420365_00317"/>
<dbReference type="eggNOG" id="COG0351">
    <property type="taxonomic scope" value="Bacteria"/>
</dbReference>
<keyword evidence="7" id="KW-0067">ATP-binding</keyword>
<evidence type="ECO:0000256" key="6">
    <source>
        <dbReference type="ARBA" id="ARBA00022777"/>
    </source>
</evidence>
<evidence type="ECO:0000256" key="4">
    <source>
        <dbReference type="ARBA" id="ARBA00022723"/>
    </source>
</evidence>
<evidence type="ECO:0000256" key="10">
    <source>
        <dbReference type="ARBA" id="ARBA00042348"/>
    </source>
</evidence>
<evidence type="ECO:0000256" key="8">
    <source>
        <dbReference type="ARBA" id="ARBA00022842"/>
    </source>
</evidence>
<dbReference type="GO" id="GO:0008478">
    <property type="term" value="F:pyridoxal kinase activity"/>
    <property type="evidence" value="ECO:0007669"/>
    <property type="project" value="UniProtKB-EC"/>
</dbReference>
<evidence type="ECO:0000259" key="14">
    <source>
        <dbReference type="Pfam" id="PF08543"/>
    </source>
</evidence>
<keyword evidence="5" id="KW-0547">Nucleotide-binding</keyword>
<dbReference type="FunCoup" id="A0A0R2G800">
    <property type="interactions" value="231"/>
</dbReference>
<evidence type="ECO:0000256" key="9">
    <source>
        <dbReference type="ARBA" id="ARBA00042307"/>
    </source>
</evidence>
<dbReference type="CDD" id="cd01169">
    <property type="entry name" value="HMPP_kinase"/>
    <property type="match status" value="1"/>
</dbReference>
<dbReference type="GO" id="GO:0005829">
    <property type="term" value="C:cytosol"/>
    <property type="evidence" value="ECO:0007669"/>
    <property type="project" value="TreeGrafter"/>
</dbReference>
<feature type="domain" description="Pyridoxamine kinase/Phosphomethylpyrimidine kinase" evidence="14">
    <location>
        <begin position="12"/>
        <end position="254"/>
    </location>
</feature>
<evidence type="ECO:0000313" key="16">
    <source>
        <dbReference type="Proteomes" id="UP000051296"/>
    </source>
</evidence>
<comment type="catalytic activity">
    <reaction evidence="13">
        <text>pyridoxal + ATP = pyridoxal 5'-phosphate + ADP + H(+)</text>
        <dbReference type="Rhea" id="RHEA:10224"/>
        <dbReference type="ChEBI" id="CHEBI:15378"/>
        <dbReference type="ChEBI" id="CHEBI:17310"/>
        <dbReference type="ChEBI" id="CHEBI:30616"/>
        <dbReference type="ChEBI" id="CHEBI:456216"/>
        <dbReference type="ChEBI" id="CHEBI:597326"/>
        <dbReference type="EC" id="2.7.1.35"/>
    </reaction>
</comment>
<dbReference type="PANTHER" id="PTHR20858:SF19">
    <property type="entry name" value="PYRIDOXINE KINASE"/>
    <property type="match status" value="1"/>
</dbReference>
<evidence type="ECO:0000256" key="12">
    <source>
        <dbReference type="ARBA" id="ARBA00042531"/>
    </source>
</evidence>
<accession>A0A0R2G800</accession>